<accession>A0AAV7SQ66</accession>
<keyword evidence="2" id="KW-1185">Reference proteome</keyword>
<evidence type="ECO:0000313" key="2">
    <source>
        <dbReference type="Proteomes" id="UP001066276"/>
    </source>
</evidence>
<reference evidence="1" key="1">
    <citation type="journal article" date="2022" name="bioRxiv">
        <title>Sequencing and chromosome-scale assembly of the giantPleurodeles waltlgenome.</title>
        <authorList>
            <person name="Brown T."/>
            <person name="Elewa A."/>
            <person name="Iarovenko S."/>
            <person name="Subramanian E."/>
            <person name="Araus A.J."/>
            <person name="Petzold A."/>
            <person name="Susuki M."/>
            <person name="Suzuki K.-i.T."/>
            <person name="Hayashi T."/>
            <person name="Toyoda A."/>
            <person name="Oliveira C."/>
            <person name="Osipova E."/>
            <person name="Leigh N.D."/>
            <person name="Simon A."/>
            <person name="Yun M.H."/>
        </authorList>
    </citation>
    <scope>NUCLEOTIDE SEQUENCE</scope>
    <source>
        <strain evidence="1">20211129_DDA</strain>
        <tissue evidence="1">Liver</tissue>
    </source>
</reference>
<dbReference type="EMBL" id="JANPWB010000008">
    <property type="protein sequence ID" value="KAJ1166155.1"/>
    <property type="molecule type" value="Genomic_DNA"/>
</dbReference>
<gene>
    <name evidence="1" type="ORF">NDU88_006564</name>
</gene>
<sequence length="178" mass="19594">MLARLKKTDREHFWVLVVVDGHGALRTTNASIAETFADYYEGLYVSETSRTANDCSERVGEIDMPIISEEESDALEVDLSAEELAVALQSLQSGAGGKNPVERASPGCFFTGARAADGRRFAGTIDPSLWDEGERGTEAGRPMREEVYGLSPFGRPRPCVKRRAALGSERAARVWWWP</sequence>
<comment type="caution">
    <text evidence="1">The sequence shown here is derived from an EMBL/GenBank/DDBJ whole genome shotgun (WGS) entry which is preliminary data.</text>
</comment>
<name>A0AAV7SQ66_PLEWA</name>
<proteinExistence type="predicted"/>
<dbReference type="AlphaFoldDB" id="A0AAV7SQ66"/>
<evidence type="ECO:0000313" key="1">
    <source>
        <dbReference type="EMBL" id="KAJ1166155.1"/>
    </source>
</evidence>
<protein>
    <submittedName>
        <fullName evidence="1">Uncharacterized protein</fullName>
    </submittedName>
</protein>
<dbReference type="Proteomes" id="UP001066276">
    <property type="component" value="Chromosome 4_2"/>
</dbReference>
<organism evidence="1 2">
    <name type="scientific">Pleurodeles waltl</name>
    <name type="common">Iberian ribbed newt</name>
    <dbReference type="NCBI Taxonomy" id="8319"/>
    <lineage>
        <taxon>Eukaryota</taxon>
        <taxon>Metazoa</taxon>
        <taxon>Chordata</taxon>
        <taxon>Craniata</taxon>
        <taxon>Vertebrata</taxon>
        <taxon>Euteleostomi</taxon>
        <taxon>Amphibia</taxon>
        <taxon>Batrachia</taxon>
        <taxon>Caudata</taxon>
        <taxon>Salamandroidea</taxon>
        <taxon>Salamandridae</taxon>
        <taxon>Pleurodelinae</taxon>
        <taxon>Pleurodeles</taxon>
    </lineage>
</organism>